<gene>
    <name evidence="4" type="primary">cas10</name>
    <name evidence="4" type="ORF">ENT77_05410</name>
</gene>
<dbReference type="InterPro" id="IPR038242">
    <property type="entry name" value="Cmr2_N"/>
</dbReference>
<dbReference type="InterPro" id="IPR000160">
    <property type="entry name" value="GGDEF_dom"/>
</dbReference>
<feature type="domain" description="GGDEF" evidence="3">
    <location>
        <begin position="486"/>
        <end position="673"/>
    </location>
</feature>
<sequence length="792" mass="90079">MANSATFWKKKILAFLHDPLTKALDVRNHEVFAREFAQAAEAIYDRGLEDNIASAFDRVPIPFERGFRQIRISQDEFYYVHPLSSEKVGLPKIQLENLNKNIAEQISNLRKLNEDDEKFYHALWWEIANFTSLSHVLPADTRIPNHSILDHIDLTAAVRATEDSTGNLNPALLGFQIGPVQEVIAQARKVIDLWAGSYLLSLLIYKAIEKVGLSFGFDVVIYPYLRGNPFVYDTLIRNGVKLVTPPSIDKKVASLPNIFLALVPTDRAKEIAEECKQAVINEWMRLVHETKRLLESDTNLRIHELHNFEEFLEQAKLFPSVNYSFVKLPSNQDDAMKFIKNYFTDPEFISEIQSFVDLLSEVKRQGGYAPNEGTFYKFVYKVLTAQLAAQKAIRAFKDYVSDSTLGAQRVPDDFGGGVRACAIVLDTPKNVKGEGAKKDYLGTLNIVKRFLNRTLNLGVKYESTEDVALMNDVNLTKSGERELRNGYIGVLVMDGDNMGKWVSGEFALEASKILHEKARKSFESESLQDFLRVKVFTPAYQRNLSRTLALFSALVKYVVEDRYNGMLVYAGGDDVLAILPADKVIPCANDIRKMYVGDDLELTINGTRYKFEKGFVYKDDVLYASMMGAATMSAGIAIVNHKLPLQLAIDLAREAERYAKYKLGKNAFAISVVRRSGQRELFGSKWEVEELDVIKTAYNITELSEKLNLSSRSLYKIQAEDFAVVGEENVEKLVDYILRRSEVEKKPEYMYNDLKKKLSIYLRNLYNRDPNNKLMPLQLLLTIRLTKRGDKQ</sequence>
<dbReference type="InterPro" id="IPR043128">
    <property type="entry name" value="Rev_trsase/Diguanyl_cyclase"/>
</dbReference>
<protein>
    <submittedName>
        <fullName evidence="4">Type III-B CRISPR-associated protein Cas10/Cmr2</fullName>
    </submittedName>
</protein>
<dbReference type="Pfam" id="PF22335">
    <property type="entry name" value="Cas10-Cmr2_palm2"/>
    <property type="match status" value="1"/>
</dbReference>
<dbReference type="PROSITE" id="PS50887">
    <property type="entry name" value="GGDEF"/>
    <property type="match status" value="1"/>
</dbReference>
<evidence type="ECO:0000259" key="3">
    <source>
        <dbReference type="PROSITE" id="PS50887"/>
    </source>
</evidence>
<dbReference type="GO" id="GO:0051607">
    <property type="term" value="P:defense response to virus"/>
    <property type="evidence" value="ECO:0007669"/>
    <property type="project" value="UniProtKB-KW"/>
</dbReference>
<keyword evidence="1" id="KW-0547">Nucleotide-binding</keyword>
<proteinExistence type="predicted"/>
<dbReference type="CDD" id="cd09679">
    <property type="entry name" value="Cas10_III"/>
    <property type="match status" value="1"/>
</dbReference>
<name>A0A7C4RWH1_9BACT</name>
<keyword evidence="2" id="KW-0051">Antiviral defense</keyword>
<dbReference type="GO" id="GO:0000166">
    <property type="term" value="F:nucleotide binding"/>
    <property type="evidence" value="ECO:0007669"/>
    <property type="project" value="UniProtKB-KW"/>
</dbReference>
<dbReference type="InterPro" id="IPR054767">
    <property type="entry name" value="Cas10-Cmr2_palm2"/>
</dbReference>
<dbReference type="Gene3D" id="3.30.70.2220">
    <property type="entry name" value="CRISPR-Cas system, Cmr2 subunit, D1 domain, cysteine cluster"/>
    <property type="match status" value="1"/>
</dbReference>
<evidence type="ECO:0000313" key="4">
    <source>
        <dbReference type="EMBL" id="HGU40617.1"/>
    </source>
</evidence>
<dbReference type="InterPro" id="IPR013407">
    <property type="entry name" value="CRISPR-assoc_prot_Cmr2"/>
</dbReference>
<dbReference type="InterPro" id="IPR024615">
    <property type="entry name" value="CRISPR-assoc_Cmr2_N"/>
</dbReference>
<dbReference type="Gene3D" id="3.30.70.270">
    <property type="match status" value="1"/>
</dbReference>
<organism evidence="4">
    <name type="scientific">Fervidobacterium thailandense</name>
    <dbReference type="NCBI Taxonomy" id="1008305"/>
    <lineage>
        <taxon>Bacteria</taxon>
        <taxon>Thermotogati</taxon>
        <taxon>Thermotogota</taxon>
        <taxon>Thermotogae</taxon>
        <taxon>Thermotogales</taxon>
        <taxon>Fervidobacteriaceae</taxon>
        <taxon>Fervidobacterium</taxon>
    </lineage>
</organism>
<accession>A0A7C4RWH1</accession>
<dbReference type="Pfam" id="PF12469">
    <property type="entry name" value="Cmr2_N"/>
    <property type="match status" value="1"/>
</dbReference>
<comment type="caution">
    <text evidence="4">The sequence shown here is derived from an EMBL/GenBank/DDBJ whole genome shotgun (WGS) entry which is preliminary data.</text>
</comment>
<dbReference type="AlphaFoldDB" id="A0A7C4RWH1"/>
<reference evidence="4" key="1">
    <citation type="journal article" date="2020" name="mSystems">
        <title>Genome- and Community-Level Interaction Insights into Carbon Utilization and Element Cycling Functions of Hydrothermarchaeota in Hydrothermal Sediment.</title>
        <authorList>
            <person name="Zhou Z."/>
            <person name="Liu Y."/>
            <person name="Xu W."/>
            <person name="Pan J."/>
            <person name="Luo Z.H."/>
            <person name="Li M."/>
        </authorList>
    </citation>
    <scope>NUCLEOTIDE SEQUENCE [LARGE SCALE GENOMIC DNA]</scope>
    <source>
        <strain evidence="4">SpSt-609</strain>
    </source>
</reference>
<evidence type="ECO:0000256" key="1">
    <source>
        <dbReference type="ARBA" id="ARBA00022741"/>
    </source>
</evidence>
<dbReference type="NCBIfam" id="TIGR02577">
    <property type="entry name" value="cas_TM1794_Cmr2"/>
    <property type="match status" value="1"/>
</dbReference>
<dbReference type="EMBL" id="DSZY01000027">
    <property type="protein sequence ID" value="HGU40617.1"/>
    <property type="molecule type" value="Genomic_DNA"/>
</dbReference>
<evidence type="ECO:0000256" key="2">
    <source>
        <dbReference type="ARBA" id="ARBA00023118"/>
    </source>
</evidence>